<dbReference type="RefSeq" id="WP_230527591.1">
    <property type="nucleotide sequence ID" value="NZ_JAJGAK010000003.1"/>
</dbReference>
<comment type="caution">
    <text evidence="2">The sequence shown here is derived from an EMBL/GenBank/DDBJ whole genome shotgun (WGS) entry which is preliminary data.</text>
</comment>
<protein>
    <submittedName>
        <fullName evidence="2">Uncharacterized protein</fullName>
    </submittedName>
</protein>
<organism evidence="2 3">
    <name type="scientific">Noviluteimonas lactosilytica</name>
    <dbReference type="NCBI Taxonomy" id="2888523"/>
    <lineage>
        <taxon>Bacteria</taxon>
        <taxon>Pseudomonadati</taxon>
        <taxon>Pseudomonadota</taxon>
        <taxon>Gammaproteobacteria</taxon>
        <taxon>Lysobacterales</taxon>
        <taxon>Lysobacteraceae</taxon>
        <taxon>Noviluteimonas</taxon>
    </lineage>
</organism>
<keyword evidence="1" id="KW-0472">Membrane</keyword>
<name>A0ABS8JJK9_9GAMM</name>
<dbReference type="EMBL" id="JAJGAK010000003">
    <property type="protein sequence ID" value="MCC8363786.1"/>
    <property type="molecule type" value="Genomic_DNA"/>
</dbReference>
<keyword evidence="1" id="KW-1133">Transmembrane helix</keyword>
<accession>A0ABS8JJK9</accession>
<proteinExistence type="predicted"/>
<evidence type="ECO:0000256" key="1">
    <source>
        <dbReference type="SAM" id="Phobius"/>
    </source>
</evidence>
<keyword evidence="1" id="KW-0812">Transmembrane</keyword>
<feature type="transmembrane region" description="Helical" evidence="1">
    <location>
        <begin position="28"/>
        <end position="47"/>
    </location>
</feature>
<gene>
    <name evidence="2" type="ORF">LK996_11955</name>
</gene>
<keyword evidence="3" id="KW-1185">Reference proteome</keyword>
<sequence length="218" mass="23028">MDRLLEQRVAACERENARLRTLLLRQNLAWLFALLLVAGTAIASATLKISAPIRTTEVTVVDANGIVRARLGGDLPDAVMADGRVAKRGSKAGGLLIYDEEGLERGGYVTQEEGSNAMLTLDSKSKQAVLLVAAPDADRASALRLWTGESSIELRSDSIGSRLTAADAKGVTLQQPVIATLPEQTCAAYREIADRDAGKRACAGRFTGAACASCLDGE</sequence>
<evidence type="ECO:0000313" key="3">
    <source>
        <dbReference type="Proteomes" id="UP001165293"/>
    </source>
</evidence>
<evidence type="ECO:0000313" key="2">
    <source>
        <dbReference type="EMBL" id="MCC8363786.1"/>
    </source>
</evidence>
<reference evidence="2" key="1">
    <citation type="submission" date="2021-10" db="EMBL/GenBank/DDBJ databases">
        <authorList>
            <person name="Lyu M."/>
            <person name="Wang X."/>
            <person name="Meng X."/>
            <person name="Xu K."/>
        </authorList>
    </citation>
    <scope>NUCLEOTIDE SEQUENCE</scope>
    <source>
        <strain evidence="2">A6</strain>
    </source>
</reference>
<dbReference type="Proteomes" id="UP001165293">
    <property type="component" value="Unassembled WGS sequence"/>
</dbReference>